<reference evidence="2 3" key="1">
    <citation type="submission" date="2018-06" db="EMBL/GenBank/DDBJ databases">
        <authorList>
            <consortium name="Pathogen Informatics"/>
            <person name="Doyle S."/>
        </authorList>
    </citation>
    <scope>NUCLEOTIDE SEQUENCE [LARGE SCALE GENOMIC DNA]</scope>
    <source>
        <strain evidence="2 3">NCTC13063</strain>
    </source>
</reference>
<protein>
    <recommendedName>
        <fullName evidence="4">Tetratricopeptide repeat protein</fullName>
    </recommendedName>
</protein>
<evidence type="ECO:0000313" key="2">
    <source>
        <dbReference type="EMBL" id="SUB79720.1"/>
    </source>
</evidence>
<sequence>MEEILLNVLVFLLLATILVAVFWFYGLPLYRIWNQHSRIRKDIDKIDQTANQRIIKAALRELNCKGTWVTDGNDRVVKFDFQRGHFRLRVRRGTPYVRLLYLFFCDTSAENIDLVRQLCNQTNINADGLTACYTFNEKENVVDVHFYAGLLLDEQRAASMLKHVMIDAFSWQNAFVRKLEEGVEHAKRAGMFDFETEHQQFERELFLIREQEMAHQQTPGSWRAGEDSPLTLHLWMEVAMQLHETVPVALTVDGQTVEADDRLNLAEMLIADRKFVKTEATLSYTFYQASDLTRERSLVLHLLALPGCQQTLYFRITATLVPLSIQPRYPKGNIQAQPLTRSALAAYDLSSPDERLQEFRYHWKEAQAKLMGGSEEKLSPDERILSECLNPQVGHAVYRGRQLFLSERYVEALPWLENAFRLTQNAYEKMPPAAREHFYEVCYCIGFAYCQLEQYDKAYFYLNLIFGLNRVTYTEAFVNCLVNSNDFRAVTVIDTLLAEVTRGMEEGVEKAVYAVGFRNFLLRRKATLLIRRHLYTAAEVLLKALLNEPDSSDYALNELALLQKIRAVDLEDKATGRQNTKQTEEQEK</sequence>
<evidence type="ECO:0000256" key="1">
    <source>
        <dbReference type="SAM" id="Phobius"/>
    </source>
</evidence>
<dbReference type="InterPro" id="IPR011990">
    <property type="entry name" value="TPR-like_helical_dom_sf"/>
</dbReference>
<evidence type="ECO:0000313" key="3">
    <source>
        <dbReference type="Proteomes" id="UP000255283"/>
    </source>
</evidence>
<dbReference type="Proteomes" id="UP000255283">
    <property type="component" value="Unassembled WGS sequence"/>
</dbReference>
<comment type="caution">
    <text evidence="2">The sequence shown here is derived from an EMBL/GenBank/DDBJ whole genome shotgun (WGS) entry which is preliminary data.</text>
</comment>
<proteinExistence type="predicted"/>
<organism evidence="2 3">
    <name type="scientific">Segatella buccae</name>
    <dbReference type="NCBI Taxonomy" id="28126"/>
    <lineage>
        <taxon>Bacteria</taxon>
        <taxon>Pseudomonadati</taxon>
        <taxon>Bacteroidota</taxon>
        <taxon>Bacteroidia</taxon>
        <taxon>Bacteroidales</taxon>
        <taxon>Prevotellaceae</taxon>
        <taxon>Segatella</taxon>
    </lineage>
</organism>
<keyword evidence="1" id="KW-0472">Membrane</keyword>
<feature type="transmembrane region" description="Helical" evidence="1">
    <location>
        <begin position="6"/>
        <end position="30"/>
    </location>
</feature>
<keyword evidence="1" id="KW-1133">Transmembrane helix</keyword>
<gene>
    <name evidence="2" type="ORF">NCTC13063_00990</name>
</gene>
<dbReference type="Gene3D" id="1.25.40.10">
    <property type="entry name" value="Tetratricopeptide repeat domain"/>
    <property type="match status" value="1"/>
</dbReference>
<evidence type="ECO:0008006" key="4">
    <source>
        <dbReference type="Google" id="ProtNLM"/>
    </source>
</evidence>
<name>A0AAQ1ZIP9_9BACT</name>
<dbReference type="AlphaFoldDB" id="A0AAQ1ZIP9"/>
<dbReference type="SUPFAM" id="SSF48452">
    <property type="entry name" value="TPR-like"/>
    <property type="match status" value="1"/>
</dbReference>
<keyword evidence="1" id="KW-0812">Transmembrane</keyword>
<dbReference type="EMBL" id="UGTJ01000001">
    <property type="protein sequence ID" value="SUB79720.1"/>
    <property type="molecule type" value="Genomic_DNA"/>
</dbReference>
<accession>A0AAQ1ZIP9</accession>